<feature type="compositionally biased region" description="Acidic residues" evidence="1">
    <location>
        <begin position="373"/>
        <end position="424"/>
    </location>
</feature>
<keyword evidence="3" id="KW-1185">Reference proteome</keyword>
<protein>
    <submittedName>
        <fullName evidence="2">Uncharacterized protein</fullName>
    </submittedName>
</protein>
<evidence type="ECO:0000313" key="2">
    <source>
        <dbReference type="EMBL" id="KAK6972215.1"/>
    </source>
</evidence>
<feature type="compositionally biased region" description="Basic and acidic residues" evidence="1">
    <location>
        <begin position="473"/>
        <end position="493"/>
    </location>
</feature>
<name>A0AAV9Z6S0_9AGAR</name>
<feature type="region of interest" description="Disordered" evidence="1">
    <location>
        <begin position="1"/>
        <end position="33"/>
    </location>
</feature>
<feature type="compositionally biased region" description="Basic residues" evidence="1">
    <location>
        <begin position="1"/>
        <end position="11"/>
    </location>
</feature>
<feature type="region of interest" description="Disordered" evidence="1">
    <location>
        <begin position="348"/>
        <end position="543"/>
    </location>
</feature>
<accession>A0AAV9Z6S0</accession>
<dbReference type="Proteomes" id="UP001362999">
    <property type="component" value="Unassembled WGS sequence"/>
</dbReference>
<gene>
    <name evidence="2" type="ORF">R3P38DRAFT_2812489</name>
</gene>
<reference evidence="2 3" key="1">
    <citation type="journal article" date="2024" name="J Genomics">
        <title>Draft genome sequencing and assembly of Favolaschia claudopus CIRM-BRFM 2984 isolated from oak limbs.</title>
        <authorList>
            <person name="Navarro D."/>
            <person name="Drula E."/>
            <person name="Chaduli D."/>
            <person name="Cazenave R."/>
            <person name="Ahrendt S."/>
            <person name="Wang J."/>
            <person name="Lipzen A."/>
            <person name="Daum C."/>
            <person name="Barry K."/>
            <person name="Grigoriev I.V."/>
            <person name="Favel A."/>
            <person name="Rosso M.N."/>
            <person name="Martin F."/>
        </authorList>
    </citation>
    <scope>NUCLEOTIDE SEQUENCE [LARGE SCALE GENOMIC DNA]</scope>
    <source>
        <strain evidence="2 3">CIRM-BRFM 2984</strain>
    </source>
</reference>
<evidence type="ECO:0000313" key="3">
    <source>
        <dbReference type="Proteomes" id="UP001362999"/>
    </source>
</evidence>
<evidence type="ECO:0000256" key="1">
    <source>
        <dbReference type="SAM" id="MobiDB-lite"/>
    </source>
</evidence>
<dbReference type="AlphaFoldDB" id="A0AAV9Z6S0"/>
<dbReference type="EMBL" id="JAWWNJ010000191">
    <property type="protein sequence ID" value="KAK6972215.1"/>
    <property type="molecule type" value="Genomic_DNA"/>
</dbReference>
<organism evidence="2 3">
    <name type="scientific">Favolaschia claudopus</name>
    <dbReference type="NCBI Taxonomy" id="2862362"/>
    <lineage>
        <taxon>Eukaryota</taxon>
        <taxon>Fungi</taxon>
        <taxon>Dikarya</taxon>
        <taxon>Basidiomycota</taxon>
        <taxon>Agaricomycotina</taxon>
        <taxon>Agaricomycetes</taxon>
        <taxon>Agaricomycetidae</taxon>
        <taxon>Agaricales</taxon>
        <taxon>Marasmiineae</taxon>
        <taxon>Mycenaceae</taxon>
        <taxon>Favolaschia</taxon>
    </lineage>
</organism>
<comment type="caution">
    <text evidence="2">The sequence shown here is derived from an EMBL/GenBank/DDBJ whole genome shotgun (WGS) entry which is preliminary data.</text>
</comment>
<sequence>MAKTKGKKKAAKKGDDAPKRPGNPGDFKGGRRDYLTSKIDDFCVASKKKKTRKFWPALFAGYHERFPWDLPLNAEPPTDLQGYGKKDTELSAADIAHKKDVMAKTEAKIKRWMSYRHRNEKGGRNPFATWLRGLSHIEEHAPKRIPLYQAFMQDEQNNLEIKKLFEECFPELVGQGNSINQRAAIARELLAKQSDEAKEALKARAEEEFAEAMRAYEACAAVDAEAVTDDAIQHEARTRLAVTVQPLLDSLRAITGCQILLVSGAVTDGRYDIRCMHGNAPGVQGLDFTAWDTTGFRGVMEQWMKYLVAAANEPGATGPLQPYGSVEGDSSAEPLPINSVLASVLAQNAPTAPPAPAKKTSGRGKNKKRRADDDDDGSEDDDSEEGGECDDEGDEGDEGDEDGDEDEDEEEEDDGDEDDVDGDWEERLASLPGVGSPLIRAVKSLPSETQGARIRELELGPQIARVRATNLARVDEKMKEGVGRQQETTERGRGAGSEAQEPNPPNDHEESGDDDDDGGGGTAQARGGKKRVPPGEDENGVPNWATDAKQQLLQGDGEGGWDKVVALWWKLEEAANFTGPAKGMGTKDRPTVVKGWINRARVGGPQPAIKDSFGFDVSWWKYWAGMNPAWRIEGKKSRTSLAREGEGEGDWDTLRKQTGKNGLLNVLICLRWWRDAFEIRNAAEWGERVASDWKDAVADVLWVMERLTVEEGGNDADGMQVDGTEGQGLEG</sequence>
<proteinExistence type="predicted"/>
<feature type="compositionally biased region" description="Basic residues" evidence="1">
    <location>
        <begin position="360"/>
        <end position="369"/>
    </location>
</feature>